<evidence type="ECO:0000313" key="3">
    <source>
        <dbReference type="Proteomes" id="UP001060112"/>
    </source>
</evidence>
<gene>
    <name evidence="2" type="ORF">NMU03_08920</name>
</gene>
<proteinExistence type="predicted"/>
<keyword evidence="1" id="KW-1133">Transmembrane helix</keyword>
<dbReference type="Proteomes" id="UP001060112">
    <property type="component" value="Chromosome"/>
</dbReference>
<dbReference type="RefSeq" id="WP_290137783.1">
    <property type="nucleotide sequence ID" value="NZ_CP101620.1"/>
</dbReference>
<reference evidence="2" key="1">
    <citation type="submission" date="2022-07" db="EMBL/GenBank/DDBJ databases">
        <title>Faecal culturing of patients with breast cancer.</title>
        <authorList>
            <person name="Teng N.M.Y."/>
            <person name="Kiu R."/>
            <person name="Evans R."/>
            <person name="Baker D.J."/>
            <person name="Zenner C."/>
            <person name="Robinson S.D."/>
            <person name="Hall L.J."/>
        </authorList>
    </citation>
    <scope>NUCLEOTIDE SEQUENCE</scope>
    <source>
        <strain evidence="2">LH1062</strain>
    </source>
</reference>
<feature type="transmembrane region" description="Helical" evidence="1">
    <location>
        <begin position="6"/>
        <end position="39"/>
    </location>
</feature>
<name>A0ABY5HYG1_9FIRM</name>
<organism evidence="2 3">
    <name type="scientific">Allocoprobacillus halotolerans</name>
    <dbReference type="NCBI Taxonomy" id="2944914"/>
    <lineage>
        <taxon>Bacteria</taxon>
        <taxon>Bacillati</taxon>
        <taxon>Bacillota</taxon>
        <taxon>Erysipelotrichia</taxon>
        <taxon>Erysipelotrichales</taxon>
        <taxon>Erysipelotrichaceae</taxon>
        <taxon>Allocoprobacillus</taxon>
    </lineage>
</organism>
<keyword evidence="3" id="KW-1185">Reference proteome</keyword>
<evidence type="ECO:0000313" key="2">
    <source>
        <dbReference type="EMBL" id="UTY37850.1"/>
    </source>
</evidence>
<sequence length="94" mass="11296">MGYNFIYLLCVLVLLMLALRLFLPILMVLIGVGIVIWLIRRLLTSHHKRQYEDEDDRSYYESIYQEHQNQNQNEDVIDVDYKVVDEQENPHQQS</sequence>
<keyword evidence="1" id="KW-0472">Membrane</keyword>
<evidence type="ECO:0000256" key="1">
    <source>
        <dbReference type="SAM" id="Phobius"/>
    </source>
</evidence>
<keyword evidence="1" id="KW-0812">Transmembrane</keyword>
<accession>A0ABY5HYG1</accession>
<protein>
    <submittedName>
        <fullName evidence="2">DUF4834 domain-containing protein</fullName>
    </submittedName>
</protein>
<dbReference type="EMBL" id="CP101620">
    <property type="protein sequence ID" value="UTY37850.1"/>
    <property type="molecule type" value="Genomic_DNA"/>
</dbReference>